<dbReference type="OrthoDB" id="5521692at2"/>
<proteinExistence type="predicted"/>
<dbReference type="AlphaFoldDB" id="A0A3A8IJ27"/>
<dbReference type="RefSeq" id="WP_120523394.1">
    <property type="nucleotide sequence ID" value="NZ_JABFJV010000004.1"/>
</dbReference>
<organism evidence="2 3">
    <name type="scientific">Corallococcus exercitus</name>
    <dbReference type="NCBI Taxonomy" id="2316736"/>
    <lineage>
        <taxon>Bacteria</taxon>
        <taxon>Pseudomonadati</taxon>
        <taxon>Myxococcota</taxon>
        <taxon>Myxococcia</taxon>
        <taxon>Myxococcales</taxon>
        <taxon>Cystobacterineae</taxon>
        <taxon>Myxococcaceae</taxon>
        <taxon>Corallococcus</taxon>
    </lineage>
</organism>
<reference evidence="2 3" key="1">
    <citation type="submission" date="2020-05" db="EMBL/GenBank/DDBJ databases">
        <authorList>
            <person name="Whitworth D."/>
        </authorList>
    </citation>
    <scope>NUCLEOTIDE SEQUENCE [LARGE SCALE GENOMIC DNA]</scope>
    <source>
        <strain evidence="2 3">AB043B</strain>
    </source>
</reference>
<dbReference type="EMBL" id="JABFJV010000004">
    <property type="protein sequence ID" value="NOK31856.1"/>
    <property type="molecule type" value="Genomic_DNA"/>
</dbReference>
<sequence length="188" mass="20855">MPPSTEQLLAIARHYWPASVSDADEPGPELTRLFKRFDEALQDLGPWRGFLGQLRTLFPEGSVGDGTGPTRCSFRCIVYPAKGVPMPPIPWAVVGCMSVLAPVFTVYGITFEYEGRKRRAARLHLTPLPGAMQETARVVARELEARFHVTELPREVAATPVPVIVDWTQPPRTTLFDALFDSDPTNIP</sequence>
<name>A0A3A8IJ27_9BACT</name>
<dbReference type="Proteomes" id="UP000563426">
    <property type="component" value="Unassembled WGS sequence"/>
</dbReference>
<accession>A0A3A8IJ27</accession>
<protein>
    <submittedName>
        <fullName evidence="2">Uncharacterized protein</fullName>
    </submittedName>
</protein>
<gene>
    <name evidence="2" type="ORF">HMI49_01390</name>
</gene>
<evidence type="ECO:0000313" key="3">
    <source>
        <dbReference type="Proteomes" id="UP000563426"/>
    </source>
</evidence>
<comment type="caution">
    <text evidence="2">The sequence shown here is derived from an EMBL/GenBank/DDBJ whole genome shotgun (WGS) entry which is preliminary data.</text>
</comment>
<feature type="transmembrane region" description="Helical" evidence="1">
    <location>
        <begin position="89"/>
        <end position="109"/>
    </location>
</feature>
<keyword evidence="1" id="KW-0812">Transmembrane</keyword>
<keyword evidence="1" id="KW-1133">Transmembrane helix</keyword>
<evidence type="ECO:0000313" key="2">
    <source>
        <dbReference type="EMBL" id="NOK31856.1"/>
    </source>
</evidence>
<keyword evidence="1" id="KW-0472">Membrane</keyword>
<evidence type="ECO:0000256" key="1">
    <source>
        <dbReference type="SAM" id="Phobius"/>
    </source>
</evidence>
<keyword evidence="3" id="KW-1185">Reference proteome</keyword>